<proteinExistence type="inferred from homology"/>
<organism evidence="7 8">
    <name type="scientific">Ignicoccus pacificus DSM 13166</name>
    <dbReference type="NCBI Taxonomy" id="940294"/>
    <lineage>
        <taxon>Archaea</taxon>
        <taxon>Thermoproteota</taxon>
        <taxon>Thermoprotei</taxon>
        <taxon>Desulfurococcales</taxon>
        <taxon>Desulfurococcaceae</taxon>
        <taxon>Ignicoccus</taxon>
    </lineage>
</organism>
<dbReference type="Gene3D" id="2.60.40.730">
    <property type="entry name" value="SOR catalytic domain"/>
    <property type="match status" value="1"/>
</dbReference>
<evidence type="ECO:0000256" key="5">
    <source>
        <dbReference type="ARBA" id="ARBA00023004"/>
    </source>
</evidence>
<dbReference type="EMBL" id="CP006868">
    <property type="protein sequence ID" value="UXD21631.1"/>
    <property type="molecule type" value="Genomic_DNA"/>
</dbReference>
<keyword evidence="4" id="KW-0249">Electron transport</keyword>
<dbReference type="InterPro" id="IPR036073">
    <property type="entry name" value="Desulfoferrodoxin_Fe-bd_dom_sf"/>
</dbReference>
<dbReference type="GO" id="GO:0005506">
    <property type="term" value="F:iron ion binding"/>
    <property type="evidence" value="ECO:0007669"/>
    <property type="project" value="InterPro"/>
</dbReference>
<protein>
    <submittedName>
        <fullName evidence="7">Desulfoferrodoxin</fullName>
    </submittedName>
</protein>
<keyword evidence="3" id="KW-0479">Metal-binding</keyword>
<evidence type="ECO:0000256" key="2">
    <source>
        <dbReference type="ARBA" id="ARBA00022448"/>
    </source>
</evidence>
<dbReference type="InterPro" id="IPR002742">
    <property type="entry name" value="Desulfoferrodoxin_Fe-bd_dom"/>
</dbReference>
<evidence type="ECO:0000256" key="3">
    <source>
        <dbReference type="ARBA" id="ARBA00022723"/>
    </source>
</evidence>
<dbReference type="SUPFAM" id="SSF49367">
    <property type="entry name" value="Superoxide reductase-like"/>
    <property type="match status" value="1"/>
</dbReference>
<evidence type="ECO:0000256" key="4">
    <source>
        <dbReference type="ARBA" id="ARBA00022982"/>
    </source>
</evidence>
<evidence type="ECO:0000259" key="6">
    <source>
        <dbReference type="Pfam" id="PF01880"/>
    </source>
</evidence>
<dbReference type="InterPro" id="IPR051233">
    <property type="entry name" value="Desulfoferrodoxin_SOR"/>
</dbReference>
<gene>
    <name evidence="7" type="ORF">IPA_06040</name>
</gene>
<sequence length="125" mass="14157">MVKPFGELVYSPENAPEEVKGKAETHAPKIEAPEKVKAGEAFKVTVKVGPHPSTPEHSIRWVELYYYEEGRAFNPVFVGRAFFAPGYMEPEVTFTMKVQKPGVLYALAYCNLHGLWESRKEIKVE</sequence>
<dbReference type="GO" id="GO:0016491">
    <property type="term" value="F:oxidoreductase activity"/>
    <property type="evidence" value="ECO:0007669"/>
    <property type="project" value="InterPro"/>
</dbReference>
<dbReference type="PANTHER" id="PTHR36541">
    <property type="entry name" value="SUPEROXIDE REDUCTASE-RELATED"/>
    <property type="match status" value="1"/>
</dbReference>
<feature type="domain" description="Desulfoferrodoxin ferrous iron-binding" evidence="6">
    <location>
        <begin position="20"/>
        <end position="118"/>
    </location>
</feature>
<dbReference type="Pfam" id="PF01880">
    <property type="entry name" value="Desulfoferrodox"/>
    <property type="match status" value="1"/>
</dbReference>
<evidence type="ECO:0000313" key="7">
    <source>
        <dbReference type="EMBL" id="UXD21631.1"/>
    </source>
</evidence>
<dbReference type="AlphaFoldDB" id="A0A977PJG5"/>
<reference evidence="7" key="1">
    <citation type="submission" date="2013-11" db="EMBL/GenBank/DDBJ databases">
        <title>Comparative genomics of Ignicoccus.</title>
        <authorList>
            <person name="Podar M."/>
        </authorList>
    </citation>
    <scope>NUCLEOTIDE SEQUENCE</scope>
    <source>
        <strain evidence="7">DSM 13166</strain>
    </source>
</reference>
<dbReference type="PANTHER" id="PTHR36541:SF1">
    <property type="entry name" value="SUPEROXIDE REDUCTASE-RELATED"/>
    <property type="match status" value="1"/>
</dbReference>
<dbReference type="KEGG" id="ipc:IPA_06040"/>
<dbReference type="Proteomes" id="UP001063698">
    <property type="component" value="Chromosome"/>
</dbReference>
<dbReference type="NCBIfam" id="TIGR00332">
    <property type="entry name" value="neela_ferrous"/>
    <property type="match status" value="1"/>
</dbReference>
<evidence type="ECO:0000313" key="8">
    <source>
        <dbReference type="Proteomes" id="UP001063698"/>
    </source>
</evidence>
<accession>A0A977PJG5</accession>
<evidence type="ECO:0000256" key="1">
    <source>
        <dbReference type="ARBA" id="ARBA00005941"/>
    </source>
</evidence>
<keyword evidence="5" id="KW-0408">Iron</keyword>
<name>A0A977PJG5_9CREN</name>
<keyword evidence="2" id="KW-0813">Transport</keyword>
<keyword evidence="8" id="KW-1185">Reference proteome</keyword>
<comment type="similarity">
    <text evidence="1">Belongs to the desulfoferrodoxin family.</text>
</comment>